<dbReference type="PANTHER" id="PTHR43403:SF1">
    <property type="entry name" value="NAD-SPECIFIC GLUTAMATE DEHYDROGENASE"/>
    <property type="match status" value="1"/>
</dbReference>
<dbReference type="GO" id="GO:0006538">
    <property type="term" value="P:L-glutamate catabolic process"/>
    <property type="evidence" value="ECO:0007669"/>
    <property type="project" value="InterPro"/>
</dbReference>
<protein>
    <recommendedName>
        <fullName evidence="1">NAD-glutamate dehydrogenase ACT3 domain-containing protein</fullName>
    </recommendedName>
</protein>
<keyword evidence="3" id="KW-1185">Reference proteome</keyword>
<dbReference type="AlphaFoldDB" id="A0A0A6UHW4"/>
<reference evidence="2 3" key="1">
    <citation type="submission" date="2014-10" db="EMBL/GenBank/DDBJ databases">
        <title>Draft genome sequence of Actinoplanes utahensis NRRL 12052.</title>
        <authorList>
            <person name="Velasco-Bucheli B."/>
            <person name="del Cerro C."/>
            <person name="Hormigo D."/>
            <person name="Garcia J.L."/>
            <person name="Acebal C."/>
            <person name="Arroyo M."/>
            <person name="de la Mata I."/>
        </authorList>
    </citation>
    <scope>NUCLEOTIDE SEQUENCE [LARGE SCALE GENOMIC DNA]</scope>
    <source>
        <strain evidence="2 3">NRRL 12052</strain>
    </source>
</reference>
<dbReference type="InterPro" id="IPR049064">
    <property type="entry name" value="NAD_Glu_DH_ACT3"/>
</dbReference>
<feature type="domain" description="NAD-glutamate dehydrogenase ACT3" evidence="1">
    <location>
        <begin position="65"/>
        <end position="128"/>
    </location>
</feature>
<dbReference type="RefSeq" id="WP_043530906.1">
    <property type="nucleotide sequence ID" value="NZ_JRTT01000107.1"/>
</dbReference>
<dbReference type="Pfam" id="PF21077">
    <property type="entry name" value="GDH_ACT3"/>
    <property type="match status" value="1"/>
</dbReference>
<accession>A0A0A6UHW4</accession>
<evidence type="ECO:0000313" key="2">
    <source>
        <dbReference type="EMBL" id="KHD73904.1"/>
    </source>
</evidence>
<name>A0A0A6UHW4_ACTUT</name>
<dbReference type="Proteomes" id="UP000054537">
    <property type="component" value="Unassembled WGS sequence"/>
</dbReference>
<proteinExistence type="predicted"/>
<comment type="caution">
    <text evidence="2">The sequence shown here is derived from an EMBL/GenBank/DDBJ whole genome shotgun (WGS) entry which is preliminary data.</text>
</comment>
<evidence type="ECO:0000313" key="3">
    <source>
        <dbReference type="Proteomes" id="UP000054537"/>
    </source>
</evidence>
<dbReference type="GO" id="GO:0004352">
    <property type="term" value="F:glutamate dehydrogenase (NAD+) activity"/>
    <property type="evidence" value="ECO:0007669"/>
    <property type="project" value="InterPro"/>
</dbReference>
<dbReference type="Pfam" id="PF21079">
    <property type="entry name" value="GDH_HM2"/>
    <property type="match status" value="1"/>
</dbReference>
<feature type="non-terminal residue" evidence="2">
    <location>
        <position position="1"/>
    </location>
</feature>
<dbReference type="GO" id="GO:0004069">
    <property type="term" value="F:L-aspartate:2-oxoglutarate aminotransferase activity"/>
    <property type="evidence" value="ECO:0007669"/>
    <property type="project" value="InterPro"/>
</dbReference>
<feature type="non-terminal residue" evidence="2">
    <location>
        <position position="129"/>
    </location>
</feature>
<gene>
    <name evidence="2" type="ORF">MB27_31975</name>
</gene>
<dbReference type="PANTHER" id="PTHR43403">
    <property type="entry name" value="NAD-SPECIFIC GLUTAMATE DEHYDROGENASE"/>
    <property type="match status" value="1"/>
</dbReference>
<organism evidence="2 3">
    <name type="scientific">Actinoplanes utahensis</name>
    <dbReference type="NCBI Taxonomy" id="1869"/>
    <lineage>
        <taxon>Bacteria</taxon>
        <taxon>Bacillati</taxon>
        <taxon>Actinomycetota</taxon>
        <taxon>Actinomycetes</taxon>
        <taxon>Micromonosporales</taxon>
        <taxon>Micromonosporaceae</taxon>
        <taxon>Actinoplanes</taxon>
    </lineage>
</organism>
<dbReference type="STRING" id="1869.MB27_31975"/>
<dbReference type="EMBL" id="JRTT01000107">
    <property type="protein sequence ID" value="KHD73904.1"/>
    <property type="molecule type" value="Genomic_DNA"/>
</dbReference>
<dbReference type="InterPro" id="IPR049058">
    <property type="entry name" value="NAD_Glu_DH_HM2"/>
</dbReference>
<evidence type="ECO:0000259" key="1">
    <source>
        <dbReference type="Pfam" id="PF21077"/>
    </source>
</evidence>
<sequence>LADATRMWDDDFSLTLERKLGDEQARRLFLRYSSAYPESYKNTHTPYEGMQDLAKLELLDEHGQLAMHLFRRRRLGADGQPEPDERDIRFKVYRYGEPMMLSAVLPVLHSLGVRVTDERPYEIRRGDGV</sequence>
<dbReference type="eggNOG" id="COG2902">
    <property type="taxonomic scope" value="Bacteria"/>
</dbReference>
<dbReference type="InterPro" id="IPR007780">
    <property type="entry name" value="NAD_Glu_DH_bac"/>
</dbReference>